<dbReference type="AlphaFoldDB" id="A0A8J4Y8P6"/>
<feature type="region of interest" description="Disordered" evidence="1">
    <location>
        <begin position="1"/>
        <end position="219"/>
    </location>
</feature>
<feature type="compositionally biased region" description="Basic and acidic residues" evidence="1">
    <location>
        <begin position="136"/>
        <end position="163"/>
    </location>
</feature>
<reference evidence="2" key="1">
    <citation type="submission" date="2020-07" db="EMBL/GenBank/DDBJ databases">
        <title>The High-quality genome of the commercially important snow crab, Chionoecetes opilio.</title>
        <authorList>
            <person name="Jeong J.-H."/>
            <person name="Ryu S."/>
        </authorList>
    </citation>
    <scope>NUCLEOTIDE SEQUENCE</scope>
    <source>
        <strain evidence="2">MADBK_172401_WGS</strain>
        <tissue evidence="2">Digestive gland</tissue>
    </source>
</reference>
<comment type="caution">
    <text evidence="2">The sequence shown here is derived from an EMBL/GenBank/DDBJ whole genome shotgun (WGS) entry which is preliminary data.</text>
</comment>
<dbReference type="Proteomes" id="UP000770661">
    <property type="component" value="Unassembled WGS sequence"/>
</dbReference>
<protein>
    <submittedName>
        <fullName evidence="2">Uncharacterized protein</fullName>
    </submittedName>
</protein>
<proteinExistence type="predicted"/>
<evidence type="ECO:0000256" key="1">
    <source>
        <dbReference type="SAM" id="MobiDB-lite"/>
    </source>
</evidence>
<evidence type="ECO:0000313" key="3">
    <source>
        <dbReference type="Proteomes" id="UP000770661"/>
    </source>
</evidence>
<dbReference type="EMBL" id="JACEEZ010016255">
    <property type="protein sequence ID" value="KAG0718299.1"/>
    <property type="molecule type" value="Genomic_DNA"/>
</dbReference>
<sequence length="281" mass="30722">MVVTRSPQFGQGPGQPSSRADVSGLRRESNLCILAPSSTGSILTKLGSASKEQSIESGRPEEKPQAASRDAFRRGEERQSRRLEEGSFPPLHRERTRTSKSGNGAPGAVSRRTMAKGPPRSRDRLIKQSTWHRCPGKRDEEKKEGVPKASSERDEGQVHLEHSQKKRRRNGAPVGQRKPGGGKSPNRSSLRARVGRHPIPRRSTPGRSSSDYHRIRRRHRCRVKQAMGGLRRLGSENGTQKVLSGSHSCHMKEFTEDIQADNPGATGGEGGEGPGDASTKP</sequence>
<feature type="region of interest" description="Disordered" evidence="1">
    <location>
        <begin position="253"/>
        <end position="281"/>
    </location>
</feature>
<feature type="compositionally biased region" description="Polar residues" evidence="1">
    <location>
        <begin position="1"/>
        <end position="20"/>
    </location>
</feature>
<keyword evidence="3" id="KW-1185">Reference proteome</keyword>
<name>A0A8J4Y8P6_CHIOP</name>
<accession>A0A8J4Y8P6</accession>
<gene>
    <name evidence="2" type="ORF">GWK47_052679</name>
</gene>
<evidence type="ECO:0000313" key="2">
    <source>
        <dbReference type="EMBL" id="KAG0718299.1"/>
    </source>
</evidence>
<organism evidence="2 3">
    <name type="scientific">Chionoecetes opilio</name>
    <name type="common">Atlantic snow crab</name>
    <name type="synonym">Cancer opilio</name>
    <dbReference type="NCBI Taxonomy" id="41210"/>
    <lineage>
        <taxon>Eukaryota</taxon>
        <taxon>Metazoa</taxon>
        <taxon>Ecdysozoa</taxon>
        <taxon>Arthropoda</taxon>
        <taxon>Crustacea</taxon>
        <taxon>Multicrustacea</taxon>
        <taxon>Malacostraca</taxon>
        <taxon>Eumalacostraca</taxon>
        <taxon>Eucarida</taxon>
        <taxon>Decapoda</taxon>
        <taxon>Pleocyemata</taxon>
        <taxon>Brachyura</taxon>
        <taxon>Eubrachyura</taxon>
        <taxon>Majoidea</taxon>
        <taxon>Majidae</taxon>
        <taxon>Chionoecetes</taxon>
    </lineage>
</organism>
<feature type="compositionally biased region" description="Gly residues" evidence="1">
    <location>
        <begin position="265"/>
        <end position="274"/>
    </location>
</feature>
<feature type="compositionally biased region" description="Basic and acidic residues" evidence="1">
    <location>
        <begin position="58"/>
        <end position="97"/>
    </location>
</feature>